<dbReference type="SUPFAM" id="SSF116726">
    <property type="entry name" value="TrkA C-terminal domain-like"/>
    <property type="match status" value="1"/>
</dbReference>
<gene>
    <name evidence="2" type="primary">khtT</name>
    <name evidence="2" type="ORF">PRIO_2953</name>
</gene>
<dbReference type="InterPro" id="IPR058776">
    <property type="entry name" value="KhtT-like_N"/>
</dbReference>
<dbReference type="InterPro" id="IPR026278">
    <property type="entry name" value="KhtT"/>
</dbReference>
<dbReference type="InterPro" id="IPR006037">
    <property type="entry name" value="RCK_C"/>
</dbReference>
<dbReference type="Proteomes" id="UP000033163">
    <property type="component" value="Chromosome I"/>
</dbReference>
<dbReference type="STRING" id="483937.AMQ84_13025"/>
<dbReference type="RefSeq" id="WP_020431346.1">
    <property type="nucleotide sequence ID" value="NZ_AGBD01001265.1"/>
</dbReference>
<organism evidence="2 3">
    <name type="scientific">Paenibacillus riograndensis SBR5</name>
    <dbReference type="NCBI Taxonomy" id="1073571"/>
    <lineage>
        <taxon>Bacteria</taxon>
        <taxon>Bacillati</taxon>
        <taxon>Bacillota</taxon>
        <taxon>Bacilli</taxon>
        <taxon>Bacillales</taxon>
        <taxon>Paenibacillaceae</taxon>
        <taxon>Paenibacillus</taxon>
        <taxon>Paenibacillus sonchi group</taxon>
    </lineage>
</organism>
<dbReference type="EMBL" id="LN831776">
    <property type="protein sequence ID" value="CQR55356.1"/>
    <property type="molecule type" value="Genomic_DNA"/>
</dbReference>
<name>A0A0E4HDH1_9BACL</name>
<dbReference type="Pfam" id="PF25991">
    <property type="entry name" value="KhtT_N"/>
    <property type="match status" value="1"/>
</dbReference>
<accession>A0A0E4HDH1</accession>
<dbReference type="KEGG" id="pri:PRIO_2953"/>
<reference evidence="3" key="1">
    <citation type="submission" date="2015-03" db="EMBL/GenBank/DDBJ databases">
        <authorList>
            <person name="Wibberg D."/>
        </authorList>
    </citation>
    <scope>NUCLEOTIDE SEQUENCE [LARGE SCALE GENOMIC DNA]</scope>
</reference>
<dbReference type="GO" id="GO:0008324">
    <property type="term" value="F:monoatomic cation transmembrane transporter activity"/>
    <property type="evidence" value="ECO:0007669"/>
    <property type="project" value="InterPro"/>
</dbReference>
<dbReference type="Gene3D" id="3.30.70.1450">
    <property type="entry name" value="Regulator of K+ conductance, C-terminal domain"/>
    <property type="match status" value="1"/>
</dbReference>
<dbReference type="GO" id="GO:0006813">
    <property type="term" value="P:potassium ion transport"/>
    <property type="evidence" value="ECO:0007669"/>
    <property type="project" value="InterPro"/>
</dbReference>
<dbReference type="AlphaFoldDB" id="A0A0E4HDH1"/>
<sequence>MNYRESDLPGIGKKFVMQTRSGDKLVVIVHDDGRRELYHFEYDDPDQSISMITLDDDEARYISAIVGGITYKPKALESIEVALDDLIIEWYRLEQDFKCIGHSIGELDIRARAGITIIAIIEKNHQKHINPGPEVLLPAECTVVAAGERHQHKQFKHILRNGCG</sequence>
<feature type="domain" description="RCK C-terminal" evidence="1">
    <location>
        <begin position="76"/>
        <end position="161"/>
    </location>
</feature>
<evidence type="ECO:0000313" key="3">
    <source>
        <dbReference type="Proteomes" id="UP000033163"/>
    </source>
</evidence>
<dbReference type="InterPro" id="IPR036721">
    <property type="entry name" value="RCK_C_sf"/>
</dbReference>
<protein>
    <submittedName>
        <fullName evidence="2">K(+)/H(+) antiporter subunit KhtT</fullName>
    </submittedName>
</protein>
<evidence type="ECO:0000313" key="2">
    <source>
        <dbReference type="EMBL" id="CQR55356.1"/>
    </source>
</evidence>
<dbReference type="PROSITE" id="PS51202">
    <property type="entry name" value="RCK_C"/>
    <property type="match status" value="1"/>
</dbReference>
<proteinExistence type="predicted"/>
<dbReference type="Pfam" id="PF02080">
    <property type="entry name" value="TrkA_C"/>
    <property type="match status" value="1"/>
</dbReference>
<dbReference type="PATRIC" id="fig|1073571.4.peg.3148"/>
<evidence type="ECO:0000259" key="1">
    <source>
        <dbReference type="PROSITE" id="PS51202"/>
    </source>
</evidence>
<dbReference type="PIRSF" id="PIRSF005028">
    <property type="entry name" value="KhtT"/>
    <property type="match status" value="1"/>
</dbReference>
<dbReference type="HOGENOM" id="CLU_116143_0_0_9"/>